<reference evidence="3 4" key="1">
    <citation type="submission" date="2012-02" db="EMBL/GenBank/DDBJ databases">
        <title>Complete genome sequence of Phycisphaera mikurensis NBRC 102666.</title>
        <authorList>
            <person name="Ankai A."/>
            <person name="Hosoyama A."/>
            <person name="Terui Y."/>
            <person name="Sekine M."/>
            <person name="Fukai R."/>
            <person name="Kato Y."/>
            <person name="Nakamura S."/>
            <person name="Yamada-Narita S."/>
            <person name="Kawakoshi A."/>
            <person name="Fukunaga Y."/>
            <person name="Yamazaki S."/>
            <person name="Fujita N."/>
        </authorList>
    </citation>
    <scope>NUCLEOTIDE SEQUENCE [LARGE SCALE GENOMIC DNA]</scope>
    <source>
        <strain evidence="4">NBRC 102666 / KCTC 22515 / FYK2301M01</strain>
    </source>
</reference>
<keyword evidence="1" id="KW-1133">Transmembrane helix</keyword>
<evidence type="ECO:0000259" key="2">
    <source>
        <dbReference type="Pfam" id="PF07596"/>
    </source>
</evidence>
<dbReference type="STRING" id="1142394.PSMK_09940"/>
<name>I0ID15_PHYMF</name>
<dbReference type="Proteomes" id="UP000007881">
    <property type="component" value="Chromosome"/>
</dbReference>
<dbReference type="InterPro" id="IPR011453">
    <property type="entry name" value="DUF1559"/>
</dbReference>
<sequence length="273" mass="28711">MRNPTPLRSRAAAGPSAARRAFTLIELLVVISIIALLIGILLPALGAARAAGRAAACASNLKQVGIGLAAYDVDYGTMPPGVAHYGPTPAYEDWTFILPDGYMGGSEVGASVAQQRAKVLQCGEAEEGPGGPVGNHYSAHPRLLPDINAGDTWAFASGNFDTYPIERMIAPSELFVVADGVQRPDEGNSVNPLANRTDGNRIFYQGLVLTAGDNPTDLADMGDNTDTPQAQNGGHVRFRHGGDTYANAVFGDGHVENMVFGAVPISMTRVRRP</sequence>
<dbReference type="InterPro" id="IPR045584">
    <property type="entry name" value="Pilin-like"/>
</dbReference>
<dbReference type="RefSeq" id="WP_014436372.1">
    <property type="nucleotide sequence ID" value="NC_017080.1"/>
</dbReference>
<feature type="transmembrane region" description="Helical" evidence="1">
    <location>
        <begin position="21"/>
        <end position="45"/>
    </location>
</feature>
<evidence type="ECO:0000313" key="4">
    <source>
        <dbReference type="Proteomes" id="UP000007881"/>
    </source>
</evidence>
<keyword evidence="4" id="KW-1185">Reference proteome</keyword>
<dbReference type="Pfam" id="PF07596">
    <property type="entry name" value="SBP_bac_10"/>
    <property type="match status" value="1"/>
</dbReference>
<protein>
    <recommendedName>
        <fullName evidence="2">DUF1559 domain-containing protein</fullName>
    </recommendedName>
</protein>
<dbReference type="KEGG" id="phm:PSMK_09940"/>
<dbReference type="SUPFAM" id="SSF54523">
    <property type="entry name" value="Pili subunits"/>
    <property type="match status" value="1"/>
</dbReference>
<dbReference type="OrthoDB" id="198889at2"/>
<dbReference type="AlphaFoldDB" id="I0ID15"/>
<organism evidence="3 4">
    <name type="scientific">Phycisphaera mikurensis (strain NBRC 102666 / KCTC 22515 / FYK2301M01)</name>
    <dbReference type="NCBI Taxonomy" id="1142394"/>
    <lineage>
        <taxon>Bacteria</taxon>
        <taxon>Pseudomonadati</taxon>
        <taxon>Planctomycetota</taxon>
        <taxon>Phycisphaerae</taxon>
        <taxon>Phycisphaerales</taxon>
        <taxon>Phycisphaeraceae</taxon>
        <taxon>Phycisphaera</taxon>
    </lineage>
</organism>
<evidence type="ECO:0000313" key="3">
    <source>
        <dbReference type="EMBL" id="BAM03153.1"/>
    </source>
</evidence>
<dbReference type="NCBIfam" id="TIGR02532">
    <property type="entry name" value="IV_pilin_GFxxxE"/>
    <property type="match status" value="1"/>
</dbReference>
<evidence type="ECO:0000256" key="1">
    <source>
        <dbReference type="SAM" id="Phobius"/>
    </source>
</evidence>
<dbReference type="eggNOG" id="COG2165">
    <property type="taxonomic scope" value="Bacteria"/>
</dbReference>
<keyword evidence="1" id="KW-0812">Transmembrane</keyword>
<accession>I0ID15</accession>
<feature type="domain" description="DUF1559" evidence="2">
    <location>
        <begin position="47"/>
        <end position="99"/>
    </location>
</feature>
<dbReference type="EMBL" id="AP012338">
    <property type="protein sequence ID" value="BAM03153.1"/>
    <property type="molecule type" value="Genomic_DNA"/>
</dbReference>
<dbReference type="HOGENOM" id="CLU_041661_3_0_0"/>
<proteinExistence type="predicted"/>
<gene>
    <name evidence="3" type="ordered locus">PSMK_09940</name>
</gene>
<dbReference type="PANTHER" id="PTHR30093">
    <property type="entry name" value="GENERAL SECRETION PATHWAY PROTEIN G"/>
    <property type="match status" value="1"/>
</dbReference>
<dbReference type="InterPro" id="IPR012902">
    <property type="entry name" value="N_methyl_site"/>
</dbReference>
<dbReference type="Gene3D" id="3.30.700.10">
    <property type="entry name" value="Glycoprotein, Type 4 Pilin"/>
    <property type="match status" value="1"/>
</dbReference>
<dbReference type="PANTHER" id="PTHR30093:SF2">
    <property type="entry name" value="TYPE II SECRETION SYSTEM PROTEIN H"/>
    <property type="match status" value="1"/>
</dbReference>
<dbReference type="Pfam" id="PF07963">
    <property type="entry name" value="N_methyl"/>
    <property type="match status" value="1"/>
</dbReference>
<keyword evidence="1" id="KW-0472">Membrane</keyword>